<dbReference type="Pfam" id="PF22925">
    <property type="entry name" value="TS_C"/>
    <property type="match status" value="1"/>
</dbReference>
<organism evidence="3 4">
    <name type="scientific">Trypanosoma cruzi marinkellei</name>
    <dbReference type="NCBI Taxonomy" id="85056"/>
    <lineage>
        <taxon>Eukaryota</taxon>
        <taxon>Discoba</taxon>
        <taxon>Euglenozoa</taxon>
        <taxon>Kinetoplastea</taxon>
        <taxon>Metakinetoplastina</taxon>
        <taxon>Trypanosomatida</taxon>
        <taxon>Trypanosomatidae</taxon>
        <taxon>Trypanosoma</taxon>
        <taxon>Schizotrypanum</taxon>
    </lineage>
</organism>
<feature type="non-terminal residue" evidence="3">
    <location>
        <position position="236"/>
    </location>
</feature>
<comment type="caution">
    <text evidence="3">The sequence shown here is derived from an EMBL/GenBank/DDBJ whole genome shotgun (WGS) entry which is preliminary data.</text>
</comment>
<name>K2MNE9_TRYCR</name>
<accession>K2MNE9</accession>
<keyword evidence="4" id="KW-1185">Reference proteome</keyword>
<dbReference type="Gene3D" id="2.60.120.200">
    <property type="match status" value="1"/>
</dbReference>
<evidence type="ECO:0000313" key="3">
    <source>
        <dbReference type="EMBL" id="EKF27174.1"/>
    </source>
</evidence>
<dbReference type="Proteomes" id="UP000007350">
    <property type="component" value="Unassembled WGS sequence"/>
</dbReference>
<feature type="compositionally biased region" description="Basic and acidic residues" evidence="1">
    <location>
        <begin position="31"/>
        <end position="43"/>
    </location>
</feature>
<dbReference type="AlphaFoldDB" id="K2MNE9"/>
<sequence length="236" mass="25436">SHFYIGGDKKSEQSNVNVTVSKVLLYNRALEDVEPKTPTKADAVDTPEAEELAPESVPQTSYVSETFPPPVHETPVIREVYQYETPSLQGHDSPAQTPSLQRHDSPAQTSESESVLEFFQQASPVPDSPTSADAEKEGEEEKEEEEEVRSSDVIEPADVLAATPEPSTVPAVVERTDNVSGGADAAPNRLSTKSGKTAIPSERSADTTLEDLLLEHGYVTDLLAMAEFADSTVHGC</sequence>
<feature type="domain" description="Trans-sialidase C-terminal" evidence="2">
    <location>
        <begin position="1"/>
        <end position="32"/>
    </location>
</feature>
<evidence type="ECO:0000256" key="1">
    <source>
        <dbReference type="SAM" id="MobiDB-lite"/>
    </source>
</evidence>
<gene>
    <name evidence="3" type="ORF">MOQ_009109</name>
</gene>
<proteinExistence type="predicted"/>
<reference evidence="3 4" key="1">
    <citation type="journal article" date="2012" name="BMC Genomics">
        <title>Comparative genomic analysis of human infective Trypanosoma cruzi lineages with the bat-restricted subspecies T. cruzi marinkellei.</title>
        <authorList>
            <person name="Franzen O."/>
            <person name="Talavera-Lopez C."/>
            <person name="Ochaya S."/>
            <person name="Butler C.E."/>
            <person name="Messenger L.A."/>
            <person name="Lewis M.D."/>
            <person name="Llewellyn M.S."/>
            <person name="Marinkelle C.J."/>
            <person name="Tyler K.M."/>
            <person name="Miles M.A."/>
            <person name="Andersson B."/>
        </authorList>
    </citation>
    <scope>NUCLEOTIDE SEQUENCE [LARGE SCALE GENOMIC DNA]</scope>
    <source>
        <strain evidence="3 4">B7</strain>
    </source>
</reference>
<dbReference type="EMBL" id="AHKC01018849">
    <property type="protein sequence ID" value="EKF27174.1"/>
    <property type="molecule type" value="Genomic_DNA"/>
</dbReference>
<feature type="compositionally biased region" description="Acidic residues" evidence="1">
    <location>
        <begin position="136"/>
        <end position="147"/>
    </location>
</feature>
<feature type="compositionally biased region" description="Polar residues" evidence="1">
    <location>
        <begin position="120"/>
        <end position="131"/>
    </location>
</feature>
<feature type="non-terminal residue" evidence="3">
    <location>
        <position position="1"/>
    </location>
</feature>
<feature type="compositionally biased region" description="Polar residues" evidence="1">
    <location>
        <begin position="84"/>
        <end position="113"/>
    </location>
</feature>
<protein>
    <submittedName>
        <fullName evidence="3">Trans-sialidase, putative</fullName>
    </submittedName>
</protein>
<evidence type="ECO:0000313" key="4">
    <source>
        <dbReference type="Proteomes" id="UP000007350"/>
    </source>
</evidence>
<dbReference type="InterPro" id="IPR055239">
    <property type="entry name" value="TS_C"/>
</dbReference>
<evidence type="ECO:0000259" key="2">
    <source>
        <dbReference type="Pfam" id="PF22925"/>
    </source>
</evidence>
<feature type="region of interest" description="Disordered" evidence="1">
    <location>
        <begin position="31"/>
        <end position="203"/>
    </location>
</feature>